<reference evidence="2 3" key="2">
    <citation type="submission" date="2015-05" db="EMBL/GenBank/DDBJ databases">
        <authorList>
            <person name="Morales-Cruz A."/>
            <person name="Amrine K.C."/>
            <person name="Cantu D."/>
        </authorList>
    </citation>
    <scope>NUCLEOTIDE SEQUENCE [LARGE SCALE GENOMIC DNA]</scope>
    <source>
        <strain evidence="2">UCRPC4</strain>
    </source>
</reference>
<dbReference type="OrthoDB" id="2933464at2759"/>
<sequence>MSHSISQKAVKAFIDKVPWTKVSKKIASTTKGQRLWPSQTAKNDADLNFRIDRGADMGGGKAELVLQPNKGAKDPKVKAVANKNSHMTLAKVTLDPKNDSNGNSASKSLLDSFKDMKN</sequence>
<dbReference type="AlphaFoldDB" id="A0A0G2ECM7"/>
<name>A0A0G2ECM7_PHACM</name>
<evidence type="ECO:0000256" key="1">
    <source>
        <dbReference type="SAM" id="MobiDB-lite"/>
    </source>
</evidence>
<dbReference type="Proteomes" id="UP000053317">
    <property type="component" value="Unassembled WGS sequence"/>
</dbReference>
<evidence type="ECO:0000313" key="2">
    <source>
        <dbReference type="EMBL" id="KKY20021.1"/>
    </source>
</evidence>
<evidence type="ECO:0000313" key="3">
    <source>
        <dbReference type="Proteomes" id="UP000053317"/>
    </source>
</evidence>
<feature type="compositionally biased region" description="Polar residues" evidence="1">
    <location>
        <begin position="99"/>
        <end position="109"/>
    </location>
</feature>
<protein>
    <submittedName>
        <fullName evidence="2">Uncharacterized protein</fullName>
    </submittedName>
</protein>
<proteinExistence type="predicted"/>
<comment type="caution">
    <text evidence="2">The sequence shown here is derived from an EMBL/GenBank/DDBJ whole genome shotgun (WGS) entry which is preliminary data.</text>
</comment>
<accession>A0A0G2ECM7</accession>
<reference evidence="2 3" key="1">
    <citation type="submission" date="2015-05" db="EMBL/GenBank/DDBJ databases">
        <title>Distinctive expansion of gene families associated with plant cell wall degradation and secondary metabolism in the genomes of grapevine trunk pathogens.</title>
        <authorList>
            <person name="Lawrence D.P."/>
            <person name="Travadon R."/>
            <person name="Rolshausen P.E."/>
            <person name="Baumgartner K."/>
        </authorList>
    </citation>
    <scope>NUCLEOTIDE SEQUENCE [LARGE SCALE GENOMIC DNA]</scope>
    <source>
        <strain evidence="2">UCRPC4</strain>
    </source>
</reference>
<gene>
    <name evidence="2" type="ORF">UCRPC4_g04286</name>
</gene>
<keyword evidence="3" id="KW-1185">Reference proteome</keyword>
<dbReference type="EMBL" id="LCWF01000102">
    <property type="protein sequence ID" value="KKY20021.1"/>
    <property type="molecule type" value="Genomic_DNA"/>
</dbReference>
<organism evidence="2 3">
    <name type="scientific">Phaeomoniella chlamydospora</name>
    <name type="common">Phaeoacremonium chlamydosporum</name>
    <dbReference type="NCBI Taxonomy" id="158046"/>
    <lineage>
        <taxon>Eukaryota</taxon>
        <taxon>Fungi</taxon>
        <taxon>Dikarya</taxon>
        <taxon>Ascomycota</taxon>
        <taxon>Pezizomycotina</taxon>
        <taxon>Eurotiomycetes</taxon>
        <taxon>Chaetothyriomycetidae</taxon>
        <taxon>Phaeomoniellales</taxon>
        <taxon>Phaeomoniellaceae</taxon>
        <taxon>Phaeomoniella</taxon>
    </lineage>
</organism>
<feature type="region of interest" description="Disordered" evidence="1">
    <location>
        <begin position="92"/>
        <end position="118"/>
    </location>
</feature>